<evidence type="ECO:0000313" key="3">
    <source>
        <dbReference type="Proteomes" id="UP000619545"/>
    </source>
</evidence>
<dbReference type="AlphaFoldDB" id="A0A832WPQ5"/>
<dbReference type="Proteomes" id="UP000619545">
    <property type="component" value="Unassembled WGS sequence"/>
</dbReference>
<comment type="caution">
    <text evidence="2">The sequence shown here is derived from an EMBL/GenBank/DDBJ whole genome shotgun (WGS) entry which is preliminary data.</text>
</comment>
<keyword evidence="1" id="KW-0472">Membrane</keyword>
<dbReference type="EMBL" id="DUJS01000004">
    <property type="protein sequence ID" value="HII70819.1"/>
    <property type="molecule type" value="Genomic_DNA"/>
</dbReference>
<evidence type="ECO:0000313" key="2">
    <source>
        <dbReference type="EMBL" id="HII70819.1"/>
    </source>
</evidence>
<dbReference type="RefSeq" id="WP_011018414.1">
    <property type="nucleotide sequence ID" value="NZ_DUJS01000004.1"/>
</dbReference>
<accession>A0A832WPQ5</accession>
<dbReference type="GeneID" id="1477345"/>
<feature type="transmembrane region" description="Helical" evidence="1">
    <location>
        <begin position="296"/>
        <end position="314"/>
    </location>
</feature>
<protein>
    <submittedName>
        <fullName evidence="2">Uncharacterized protein</fullName>
    </submittedName>
</protein>
<gene>
    <name evidence="2" type="ORF">HA336_06275</name>
</gene>
<name>A0A832WPQ5_9EURY</name>
<proteinExistence type="predicted"/>
<keyword evidence="1" id="KW-1133">Transmembrane helix</keyword>
<keyword evidence="1" id="KW-0812">Transmembrane</keyword>
<organism evidence="2 3">
    <name type="scientific">Methanopyrus kandleri</name>
    <dbReference type="NCBI Taxonomy" id="2320"/>
    <lineage>
        <taxon>Archaea</taxon>
        <taxon>Methanobacteriati</taxon>
        <taxon>Methanobacteriota</taxon>
        <taxon>Methanomada group</taxon>
        <taxon>Methanopyri</taxon>
        <taxon>Methanopyrales</taxon>
        <taxon>Methanopyraceae</taxon>
        <taxon>Methanopyrus</taxon>
    </lineage>
</organism>
<evidence type="ECO:0000256" key="1">
    <source>
        <dbReference type="SAM" id="Phobius"/>
    </source>
</evidence>
<reference evidence="2" key="1">
    <citation type="journal article" date="2020" name="bioRxiv">
        <title>A rank-normalized archaeal taxonomy based on genome phylogeny resolves widespread incomplete and uneven classifications.</title>
        <authorList>
            <person name="Rinke C."/>
            <person name="Chuvochina M."/>
            <person name="Mussig A.J."/>
            <person name="Chaumeil P.-A."/>
            <person name="Waite D.W."/>
            <person name="Whitman W.B."/>
            <person name="Parks D.H."/>
            <person name="Hugenholtz P."/>
        </authorList>
    </citation>
    <scope>NUCLEOTIDE SEQUENCE</scope>
    <source>
        <strain evidence="2">UBA8853</strain>
    </source>
</reference>
<sequence length="317" mass="33959">MRALALLALVLAAVGGAAAEEAPLYGVLTHPWTFQLSANQAKQIPKEYVISVEAPAGAQLPLGKAYYGVFVADGNHAALIVDLTPAVTGETDDAVVVDPNAMSGKLPPAVKFRQWKPAHLAKGALLALSLETKPLPVGLSLKMVAPEELTIEVGKFQVKLNRELLEGLARVLATHEYGHPHGKKKTPVGYLQALVFKYFVKASVTGAEPEELQKLEVSEEEKEGEEEKEVDEETGYALRAFLEVNEQQGLTDLKAEFSVDNLENLIGEAVTVLQDVLSSPEAQQAAATAESALKKFVQVPVAAVCLLGIALVAVRRR</sequence>